<protein>
    <recommendedName>
        <fullName evidence="4">MSHA biogenesis protein MshJ</fullName>
    </recommendedName>
</protein>
<dbReference type="AlphaFoldDB" id="A0AA95NDT3"/>
<feature type="transmembrane region" description="Helical" evidence="1">
    <location>
        <begin position="27"/>
        <end position="47"/>
    </location>
</feature>
<keyword evidence="1" id="KW-0812">Transmembrane</keyword>
<proteinExistence type="predicted"/>
<keyword evidence="1" id="KW-1133">Transmembrane helix</keyword>
<accession>A0AA95NDT3</accession>
<evidence type="ECO:0008006" key="4">
    <source>
        <dbReference type="Google" id="ProtNLM"/>
    </source>
</evidence>
<evidence type="ECO:0000313" key="3">
    <source>
        <dbReference type="Proteomes" id="UP001177769"/>
    </source>
</evidence>
<name>A0AA95NDT3_9BURK</name>
<dbReference type="KEGG" id="pais:PFX98_19030"/>
<keyword evidence="1" id="KW-0472">Membrane</keyword>
<dbReference type="EMBL" id="CP116346">
    <property type="protein sequence ID" value="WIT10982.1"/>
    <property type="molecule type" value="Genomic_DNA"/>
</dbReference>
<evidence type="ECO:0000256" key="1">
    <source>
        <dbReference type="SAM" id="Phobius"/>
    </source>
</evidence>
<keyword evidence="3" id="KW-1185">Reference proteome</keyword>
<dbReference type="RefSeq" id="WP_285232060.1">
    <property type="nucleotide sequence ID" value="NZ_CP116346.1"/>
</dbReference>
<reference evidence="2" key="1">
    <citation type="submission" date="2023-01" db="EMBL/GenBank/DDBJ databases">
        <title>Whole genome sequence of Paucibacter sp. S2-9 isolated from pond sediment.</title>
        <authorList>
            <person name="Jung J.Y."/>
        </authorList>
    </citation>
    <scope>NUCLEOTIDE SEQUENCE</scope>
    <source>
        <strain evidence="2">S2-9</strain>
    </source>
</reference>
<sequence>MSLRARLQNAWTQQSARIDALSVRERLFMFLTLAVLLLGLLDSLLVAPLSQEQRLQLGGLRKVETELQTLRQQFLLAGQQQGPNGPQARLRAELESERARQLALRQALHAAGAGKASHAGTALADVLGTLLQTHPQLRLLRLQTLDERPPGLPAPPGAWRLQAVELRVQGDYLDLMKYMNELQAELPGLRWGELRLAAQGEGAAKAVLQLQVVLASPQP</sequence>
<evidence type="ECO:0000313" key="2">
    <source>
        <dbReference type="EMBL" id="WIT10982.1"/>
    </source>
</evidence>
<dbReference type="Proteomes" id="UP001177769">
    <property type="component" value="Chromosome"/>
</dbReference>
<gene>
    <name evidence="2" type="ORF">PFX98_19030</name>
</gene>
<organism evidence="2 3">
    <name type="scientific">Paucibacter sediminis</name>
    <dbReference type="NCBI Taxonomy" id="3019553"/>
    <lineage>
        <taxon>Bacteria</taxon>
        <taxon>Pseudomonadati</taxon>
        <taxon>Pseudomonadota</taxon>
        <taxon>Betaproteobacteria</taxon>
        <taxon>Burkholderiales</taxon>
        <taxon>Sphaerotilaceae</taxon>
        <taxon>Roseateles</taxon>
    </lineage>
</organism>